<comment type="similarity">
    <text evidence="2">Belongs to the purine nucleoside phosphorylase YfiH/LACC1 family.</text>
</comment>
<dbReference type="OMA" id="HDNCELE"/>
<dbReference type="KEGG" id="tru:101066174"/>
<gene>
    <name evidence="10" type="primary">lacc1</name>
</gene>
<dbReference type="OrthoDB" id="10055554at2759"/>
<evidence type="ECO:0000313" key="11">
    <source>
        <dbReference type="Proteomes" id="UP000005226"/>
    </source>
</evidence>
<proteinExistence type="inferred from homology"/>
<dbReference type="RefSeq" id="XP_003979434.2">
    <property type="nucleotide sequence ID" value="XM_003979385.3"/>
</dbReference>
<dbReference type="FunCoup" id="H2RJB6">
    <property type="interactions" value="71"/>
</dbReference>
<dbReference type="SUPFAM" id="SSF64438">
    <property type="entry name" value="CNF1/YfiH-like putative cysteine hydrolases"/>
    <property type="match status" value="1"/>
</dbReference>
<dbReference type="InterPro" id="IPR011324">
    <property type="entry name" value="Cytotoxic_necrot_fac-like_cat"/>
</dbReference>
<dbReference type="InterPro" id="IPR038371">
    <property type="entry name" value="Cu_polyphenol_OxRdtase_sf"/>
</dbReference>
<dbReference type="STRING" id="31033.ENSTRUP00000000229"/>
<dbReference type="Gene3D" id="3.60.140.10">
    <property type="entry name" value="CNF1/YfiH-like putative cysteine hydrolases"/>
    <property type="match status" value="1"/>
</dbReference>
<dbReference type="GeneTree" id="ENSGT00390000000693"/>
<name>H2RJB6_TAKRU</name>
<keyword evidence="5" id="KW-0378">Hydrolase</keyword>
<reference evidence="10 11" key="1">
    <citation type="journal article" date="2011" name="Genome Biol. Evol.">
        <title>Integration of the genetic map and genome assembly of fugu facilitates insights into distinct features of genome evolution in teleosts and mammals.</title>
        <authorList>
            <person name="Kai W."/>
            <person name="Kikuchi K."/>
            <person name="Tohari S."/>
            <person name="Chew A.K."/>
            <person name="Tay A."/>
            <person name="Fujiwara A."/>
            <person name="Hosoya S."/>
            <person name="Suetake H."/>
            <person name="Naruse K."/>
            <person name="Brenner S."/>
            <person name="Suzuki Y."/>
            <person name="Venkatesh B."/>
        </authorList>
    </citation>
    <scope>NUCLEOTIDE SEQUENCE [LARGE SCALE GENOMIC DNA]</scope>
</reference>
<dbReference type="GeneID" id="101066174"/>
<comment type="catalytic activity">
    <reaction evidence="8">
        <text>adenosine + phosphate = alpha-D-ribose 1-phosphate + adenine</text>
        <dbReference type="Rhea" id="RHEA:27642"/>
        <dbReference type="ChEBI" id="CHEBI:16335"/>
        <dbReference type="ChEBI" id="CHEBI:16708"/>
        <dbReference type="ChEBI" id="CHEBI:43474"/>
        <dbReference type="ChEBI" id="CHEBI:57720"/>
        <dbReference type="EC" id="2.4.2.1"/>
    </reaction>
    <physiologicalReaction direction="left-to-right" evidence="8">
        <dbReference type="Rhea" id="RHEA:27643"/>
    </physiologicalReaction>
</comment>
<dbReference type="HOGENOM" id="CLU_637703_0_0_1"/>
<dbReference type="PANTHER" id="PTHR30616">
    <property type="entry name" value="UNCHARACTERIZED PROTEIN YFIH"/>
    <property type="match status" value="1"/>
</dbReference>
<dbReference type="GO" id="GO:0005507">
    <property type="term" value="F:copper ion binding"/>
    <property type="evidence" value="ECO:0007669"/>
    <property type="project" value="TreeGrafter"/>
</dbReference>
<dbReference type="eggNOG" id="ENOG502QUMA">
    <property type="taxonomic scope" value="Eukaryota"/>
</dbReference>
<reference evidence="10" key="2">
    <citation type="submission" date="2025-08" db="UniProtKB">
        <authorList>
            <consortium name="Ensembl"/>
        </authorList>
    </citation>
    <scope>IDENTIFICATION</scope>
</reference>
<dbReference type="InterPro" id="IPR003730">
    <property type="entry name" value="Cu_polyphenol_OxRdtase"/>
</dbReference>
<dbReference type="PANTHER" id="PTHR30616:SF2">
    <property type="entry name" value="PURINE NUCLEOSIDE PHOSPHORYLASE LACC1"/>
    <property type="match status" value="1"/>
</dbReference>
<evidence type="ECO:0000256" key="5">
    <source>
        <dbReference type="ARBA" id="ARBA00022801"/>
    </source>
</evidence>
<organism evidence="10 11">
    <name type="scientific">Takifugu rubripes</name>
    <name type="common">Japanese pufferfish</name>
    <name type="synonym">Fugu rubripes</name>
    <dbReference type="NCBI Taxonomy" id="31033"/>
    <lineage>
        <taxon>Eukaryota</taxon>
        <taxon>Metazoa</taxon>
        <taxon>Chordata</taxon>
        <taxon>Craniata</taxon>
        <taxon>Vertebrata</taxon>
        <taxon>Euteleostomi</taxon>
        <taxon>Actinopterygii</taxon>
        <taxon>Neopterygii</taxon>
        <taxon>Teleostei</taxon>
        <taxon>Neoteleostei</taxon>
        <taxon>Acanthomorphata</taxon>
        <taxon>Eupercaria</taxon>
        <taxon>Tetraodontiformes</taxon>
        <taxon>Tetradontoidea</taxon>
        <taxon>Tetraodontidae</taxon>
        <taxon>Takifugu</taxon>
    </lineage>
</organism>
<dbReference type="Ensembl" id="ENSTRUT00000000231.3">
    <property type="protein sequence ID" value="ENSTRUP00000000229.3"/>
    <property type="gene ID" value="ENSTRUG00000000109.3"/>
</dbReference>
<dbReference type="Proteomes" id="UP000005226">
    <property type="component" value="Chromosome 1"/>
</dbReference>
<comment type="catalytic activity">
    <reaction evidence="7">
        <text>adenosine + H2O + H(+) = inosine + NH4(+)</text>
        <dbReference type="Rhea" id="RHEA:24408"/>
        <dbReference type="ChEBI" id="CHEBI:15377"/>
        <dbReference type="ChEBI" id="CHEBI:15378"/>
        <dbReference type="ChEBI" id="CHEBI:16335"/>
        <dbReference type="ChEBI" id="CHEBI:17596"/>
        <dbReference type="ChEBI" id="CHEBI:28938"/>
        <dbReference type="EC" id="3.5.4.4"/>
    </reaction>
    <physiologicalReaction direction="left-to-right" evidence="7">
        <dbReference type="Rhea" id="RHEA:24409"/>
    </physiologicalReaction>
</comment>
<keyword evidence="6" id="KW-0862">Zinc</keyword>
<comment type="catalytic activity">
    <reaction evidence="9">
        <text>S-methyl-5'-thioadenosine + phosphate = 5-(methylsulfanyl)-alpha-D-ribose 1-phosphate + adenine</text>
        <dbReference type="Rhea" id="RHEA:11852"/>
        <dbReference type="ChEBI" id="CHEBI:16708"/>
        <dbReference type="ChEBI" id="CHEBI:17509"/>
        <dbReference type="ChEBI" id="CHEBI:43474"/>
        <dbReference type="ChEBI" id="CHEBI:58533"/>
        <dbReference type="EC" id="2.4.2.28"/>
    </reaction>
    <physiologicalReaction direction="left-to-right" evidence="9">
        <dbReference type="Rhea" id="RHEA:11853"/>
    </physiologicalReaction>
</comment>
<evidence type="ECO:0000256" key="4">
    <source>
        <dbReference type="ARBA" id="ARBA00022723"/>
    </source>
</evidence>
<dbReference type="CDD" id="cd16833">
    <property type="entry name" value="YfiH"/>
    <property type="match status" value="1"/>
</dbReference>
<evidence type="ECO:0000256" key="2">
    <source>
        <dbReference type="ARBA" id="ARBA00007353"/>
    </source>
</evidence>
<evidence type="ECO:0000256" key="8">
    <source>
        <dbReference type="ARBA" id="ARBA00048968"/>
    </source>
</evidence>
<accession>H2RJB6</accession>
<evidence type="ECO:0000256" key="1">
    <source>
        <dbReference type="ARBA" id="ARBA00000553"/>
    </source>
</evidence>
<comment type="catalytic activity">
    <reaction evidence="1">
        <text>inosine + phosphate = alpha-D-ribose 1-phosphate + hypoxanthine</text>
        <dbReference type="Rhea" id="RHEA:27646"/>
        <dbReference type="ChEBI" id="CHEBI:17368"/>
        <dbReference type="ChEBI" id="CHEBI:17596"/>
        <dbReference type="ChEBI" id="CHEBI:43474"/>
        <dbReference type="ChEBI" id="CHEBI:57720"/>
        <dbReference type="EC" id="2.4.2.1"/>
    </reaction>
    <physiologicalReaction direction="left-to-right" evidence="1">
        <dbReference type="Rhea" id="RHEA:27647"/>
    </physiologicalReaction>
</comment>
<sequence>MICSRGSKGSRGFLGWAEQRLRKCRTLDKSCARERPQQEASRAAAMPDAVLVDLAHACSLTCAGACQLEDLAASARVFFLCGKRSRDSYGFLEGRAHILDHGSTVECLYRFKQFLDDLDLCSVRVLTTARGKPVLLAYQKQLFTDVYSFEYQVRSEVGLRCPSCGGSAHTDSPGDDEQAAEVSAFLQRLPAMKGNIRVLQSTMIPDSFGHGFSTRAGGVSSIPTLSALNLFSSGKRRDPVSVVQENQRRLALHAGFHPRPLRLVKVNHGRDVWALGTVEPDRYDAMVTDRTGVVLAAPGADCMPILFVDPRSKVIAVAHAGWKGTLLGVAMATVTTMVTKFGCHVDNILVVVGPSVGVCCFKLDRDQVLDFSRIHPDCVPDPESPRPHVNIRLANRVLLERGGVLPGHIHDDLVTDRPCVTPCTSCHTDFFSHVRDGPRFGTQLGFLWIRDGTP</sequence>
<dbReference type="GO" id="GO:0016787">
    <property type="term" value="F:hydrolase activity"/>
    <property type="evidence" value="ECO:0007669"/>
    <property type="project" value="UniProtKB-KW"/>
</dbReference>
<dbReference type="GO" id="GO:0017061">
    <property type="term" value="F:S-methyl-5-thioadenosine phosphorylase activity"/>
    <property type="evidence" value="ECO:0007669"/>
    <property type="project" value="UniProtKB-EC"/>
</dbReference>
<evidence type="ECO:0000256" key="9">
    <source>
        <dbReference type="ARBA" id="ARBA00049893"/>
    </source>
</evidence>
<dbReference type="AlphaFoldDB" id="H2RJB6"/>
<dbReference type="Pfam" id="PF02578">
    <property type="entry name" value="Cu-oxidase_4"/>
    <property type="match status" value="1"/>
</dbReference>
<keyword evidence="4" id="KW-0479">Metal-binding</keyword>
<dbReference type="InParanoid" id="H2RJB6"/>
<dbReference type="CTD" id="144811"/>
<evidence type="ECO:0000313" key="10">
    <source>
        <dbReference type="Ensembl" id="ENSTRUP00000000229.3"/>
    </source>
</evidence>
<keyword evidence="3" id="KW-0808">Transferase</keyword>
<dbReference type="RefSeq" id="XP_011619180.2">
    <property type="nucleotide sequence ID" value="XM_011620878.2"/>
</dbReference>
<protein>
    <submittedName>
        <fullName evidence="10">Laccase (multicopper oxidoreductase) domain containing 1</fullName>
    </submittedName>
</protein>
<evidence type="ECO:0000256" key="7">
    <source>
        <dbReference type="ARBA" id="ARBA00047989"/>
    </source>
</evidence>
<reference evidence="10" key="3">
    <citation type="submission" date="2025-09" db="UniProtKB">
        <authorList>
            <consortium name="Ensembl"/>
        </authorList>
    </citation>
    <scope>IDENTIFICATION</scope>
</reference>
<keyword evidence="11" id="KW-1185">Reference proteome</keyword>
<evidence type="ECO:0000256" key="6">
    <source>
        <dbReference type="ARBA" id="ARBA00022833"/>
    </source>
</evidence>
<evidence type="ECO:0000256" key="3">
    <source>
        <dbReference type="ARBA" id="ARBA00022679"/>
    </source>
</evidence>